<organism evidence="5 6">
    <name type="scientific">Vibrio albus</name>
    <dbReference type="NCBI Taxonomy" id="2200953"/>
    <lineage>
        <taxon>Bacteria</taxon>
        <taxon>Pseudomonadati</taxon>
        <taxon>Pseudomonadota</taxon>
        <taxon>Gammaproteobacteria</taxon>
        <taxon>Vibrionales</taxon>
        <taxon>Vibrionaceae</taxon>
        <taxon>Vibrio</taxon>
    </lineage>
</organism>
<dbReference type="InterPro" id="IPR003593">
    <property type="entry name" value="AAA+_ATPase"/>
</dbReference>
<dbReference type="PANTHER" id="PTHR24220">
    <property type="entry name" value="IMPORT ATP-BINDING PROTEIN"/>
    <property type="match status" value="1"/>
</dbReference>
<dbReference type="InterPro" id="IPR003439">
    <property type="entry name" value="ABC_transporter-like_ATP-bd"/>
</dbReference>
<dbReference type="GO" id="GO:0022857">
    <property type="term" value="F:transmembrane transporter activity"/>
    <property type="evidence" value="ECO:0007669"/>
    <property type="project" value="TreeGrafter"/>
</dbReference>
<reference evidence="5 6" key="1">
    <citation type="submission" date="2018-05" db="EMBL/GenBank/DDBJ databases">
        <title>Vibrio limimaris sp. nov., isolated from marine sediment.</title>
        <authorList>
            <person name="Li C.-M."/>
        </authorList>
    </citation>
    <scope>NUCLEOTIDE SEQUENCE [LARGE SCALE GENOMIC DNA]</scope>
    <source>
        <strain evidence="5 6">E4404</strain>
    </source>
</reference>
<dbReference type="PANTHER" id="PTHR24220:SF611">
    <property type="entry name" value="ATP-BINDING COMPONENT OF ABC TRANSPORTER-RELATED"/>
    <property type="match status" value="1"/>
</dbReference>
<dbReference type="SUPFAM" id="SSF52540">
    <property type="entry name" value="P-loop containing nucleoside triphosphate hydrolases"/>
    <property type="match status" value="1"/>
</dbReference>
<evidence type="ECO:0000313" key="6">
    <source>
        <dbReference type="Proteomes" id="UP000245362"/>
    </source>
</evidence>
<protein>
    <submittedName>
        <fullName evidence="5">Methionine ABC transporter ATP-binding protein</fullName>
    </submittedName>
</protein>
<dbReference type="InterPro" id="IPR027417">
    <property type="entry name" value="P-loop_NTPase"/>
</dbReference>
<dbReference type="GO" id="GO:0005886">
    <property type="term" value="C:plasma membrane"/>
    <property type="evidence" value="ECO:0007669"/>
    <property type="project" value="TreeGrafter"/>
</dbReference>
<proteinExistence type="predicted"/>
<dbReference type="GO" id="GO:0005524">
    <property type="term" value="F:ATP binding"/>
    <property type="evidence" value="ECO:0007669"/>
    <property type="project" value="UniProtKB-KW"/>
</dbReference>
<keyword evidence="6" id="KW-1185">Reference proteome</keyword>
<dbReference type="InterPro" id="IPR015854">
    <property type="entry name" value="ABC_transpr_LolD-like"/>
</dbReference>
<keyword evidence="3 5" id="KW-0067">ATP-binding</keyword>
<keyword evidence="1" id="KW-0813">Transport</keyword>
<dbReference type="SMART" id="SM00382">
    <property type="entry name" value="AAA"/>
    <property type="match status" value="1"/>
</dbReference>
<accession>A0A2U3BA37</accession>
<dbReference type="OrthoDB" id="9802264at2"/>
<dbReference type="RefSeq" id="WP_109319628.1">
    <property type="nucleotide sequence ID" value="NZ_QFWT01000004.1"/>
</dbReference>
<dbReference type="Proteomes" id="UP000245362">
    <property type="component" value="Unassembled WGS sequence"/>
</dbReference>
<dbReference type="Pfam" id="PF00005">
    <property type="entry name" value="ABC_tran"/>
    <property type="match status" value="1"/>
</dbReference>
<sequence>MDSLSDKSEHIVTLSDISFAWRQAQAPVLSFSQLNIKHNEHVFIKGPSGSGKSTLLGLLTGILSPQEGQVSILNTELNQLKQNQRDRFRADHIGYIFQQFNLLPYLSVIDNVILPCHFSVPRKNKAGHAPKSTAIKLLKRLRLDDTLLYKPVVELSIGQQQRVAAARALMGHPEILIADEPTSALDQDNRTAFIELLMEEVRQSNSTLIFVSHDASLENLFTRTINLTDLNRGQAADKGEPYES</sequence>
<evidence type="ECO:0000256" key="3">
    <source>
        <dbReference type="ARBA" id="ARBA00022840"/>
    </source>
</evidence>
<keyword evidence="2" id="KW-0547">Nucleotide-binding</keyword>
<name>A0A2U3BA37_9VIBR</name>
<dbReference type="PROSITE" id="PS50893">
    <property type="entry name" value="ABC_TRANSPORTER_2"/>
    <property type="match status" value="1"/>
</dbReference>
<evidence type="ECO:0000256" key="1">
    <source>
        <dbReference type="ARBA" id="ARBA00022448"/>
    </source>
</evidence>
<dbReference type="EMBL" id="QFWT01000004">
    <property type="protein sequence ID" value="PWI33637.1"/>
    <property type="molecule type" value="Genomic_DNA"/>
</dbReference>
<gene>
    <name evidence="5" type="ORF">DI392_09245</name>
</gene>
<dbReference type="Gene3D" id="3.40.50.300">
    <property type="entry name" value="P-loop containing nucleotide triphosphate hydrolases"/>
    <property type="match status" value="1"/>
</dbReference>
<dbReference type="GO" id="GO:0016887">
    <property type="term" value="F:ATP hydrolysis activity"/>
    <property type="evidence" value="ECO:0007669"/>
    <property type="project" value="InterPro"/>
</dbReference>
<feature type="domain" description="ABC transporter" evidence="4">
    <location>
        <begin position="12"/>
        <end position="244"/>
    </location>
</feature>
<dbReference type="InterPro" id="IPR017911">
    <property type="entry name" value="MacB-like_ATP-bd"/>
</dbReference>
<dbReference type="AlphaFoldDB" id="A0A2U3BA37"/>
<evidence type="ECO:0000256" key="2">
    <source>
        <dbReference type="ARBA" id="ARBA00022741"/>
    </source>
</evidence>
<evidence type="ECO:0000313" key="5">
    <source>
        <dbReference type="EMBL" id="PWI33637.1"/>
    </source>
</evidence>
<evidence type="ECO:0000259" key="4">
    <source>
        <dbReference type="PROSITE" id="PS50893"/>
    </source>
</evidence>
<dbReference type="CDD" id="cd03255">
    <property type="entry name" value="ABC_MJ0796_LolCDE_FtsE"/>
    <property type="match status" value="1"/>
</dbReference>
<comment type="caution">
    <text evidence="5">The sequence shown here is derived from an EMBL/GenBank/DDBJ whole genome shotgun (WGS) entry which is preliminary data.</text>
</comment>